<feature type="domain" description="DUF7948" evidence="1">
    <location>
        <begin position="42"/>
        <end position="148"/>
    </location>
</feature>
<comment type="caution">
    <text evidence="2">The sequence shown here is derived from an EMBL/GenBank/DDBJ whole genome shotgun (WGS) entry which is preliminary data.</text>
</comment>
<dbReference type="InterPro" id="IPR057708">
    <property type="entry name" value="DUF7948"/>
</dbReference>
<protein>
    <recommendedName>
        <fullName evidence="1">DUF7948 domain-containing protein</fullName>
    </recommendedName>
</protein>
<evidence type="ECO:0000313" key="2">
    <source>
        <dbReference type="EMBL" id="KKL83641.1"/>
    </source>
</evidence>
<organism evidence="2">
    <name type="scientific">marine sediment metagenome</name>
    <dbReference type="NCBI Taxonomy" id="412755"/>
    <lineage>
        <taxon>unclassified sequences</taxon>
        <taxon>metagenomes</taxon>
        <taxon>ecological metagenomes</taxon>
    </lineage>
</organism>
<sequence length="148" mass="15827">MGLETAYVIAAPVVEALEARILLDAVDESQVIEVFNTSPALFVANEGQWADESVRYAFSGSAANVLHTDSGPIIQLFRREAAETAEDAPGPDDPFALPHEDRLAASAPETVELAEVFVSFDGGNAARPVGVGRAETVYNYFLGDEANW</sequence>
<dbReference type="EMBL" id="LAZR01021926">
    <property type="protein sequence ID" value="KKL83641.1"/>
    <property type="molecule type" value="Genomic_DNA"/>
</dbReference>
<gene>
    <name evidence="2" type="ORF">LCGC14_1972720</name>
</gene>
<name>A0A0F9FZE6_9ZZZZ</name>
<evidence type="ECO:0000259" key="1">
    <source>
        <dbReference type="Pfam" id="PF25778"/>
    </source>
</evidence>
<reference evidence="2" key="1">
    <citation type="journal article" date="2015" name="Nature">
        <title>Complex archaea that bridge the gap between prokaryotes and eukaryotes.</title>
        <authorList>
            <person name="Spang A."/>
            <person name="Saw J.H."/>
            <person name="Jorgensen S.L."/>
            <person name="Zaremba-Niedzwiedzka K."/>
            <person name="Martijn J."/>
            <person name="Lind A.E."/>
            <person name="van Eijk R."/>
            <person name="Schleper C."/>
            <person name="Guy L."/>
            <person name="Ettema T.J."/>
        </authorList>
    </citation>
    <scope>NUCLEOTIDE SEQUENCE</scope>
</reference>
<accession>A0A0F9FZE6</accession>
<dbReference type="AlphaFoldDB" id="A0A0F9FZE6"/>
<proteinExistence type="predicted"/>
<feature type="non-terminal residue" evidence="2">
    <location>
        <position position="148"/>
    </location>
</feature>
<dbReference type="Pfam" id="PF25778">
    <property type="entry name" value="DUF7948"/>
    <property type="match status" value="1"/>
</dbReference>